<dbReference type="InterPro" id="IPR005069">
    <property type="entry name" value="Nucl-diP-sugar_transferase"/>
</dbReference>
<keyword evidence="1" id="KW-1133">Transmembrane helix</keyword>
<dbReference type="GO" id="GO:0016740">
    <property type="term" value="F:transferase activity"/>
    <property type="evidence" value="ECO:0007669"/>
    <property type="project" value="UniProtKB-KW"/>
</dbReference>
<feature type="domain" description="Nucleotide-diphospho-sugar transferase" evidence="2">
    <location>
        <begin position="386"/>
        <end position="457"/>
    </location>
</feature>
<keyword evidence="1" id="KW-0812">Transmembrane</keyword>
<evidence type="ECO:0000256" key="1">
    <source>
        <dbReference type="SAM" id="Phobius"/>
    </source>
</evidence>
<gene>
    <name evidence="3" type="ORF">LUZ62_069532</name>
</gene>
<reference evidence="3" key="1">
    <citation type="submission" date="2022-08" db="EMBL/GenBank/DDBJ databases">
        <authorList>
            <person name="Marques A."/>
        </authorList>
    </citation>
    <scope>NUCLEOTIDE SEQUENCE</scope>
    <source>
        <strain evidence="3">RhyPub2mFocal</strain>
        <tissue evidence="3">Leaves</tissue>
    </source>
</reference>
<evidence type="ECO:0000313" key="4">
    <source>
        <dbReference type="Proteomes" id="UP001140206"/>
    </source>
</evidence>
<dbReference type="Proteomes" id="UP001140206">
    <property type="component" value="Chromosome 4"/>
</dbReference>
<dbReference type="InterPro" id="IPR044821">
    <property type="entry name" value="At1g28695/At4g15970-like"/>
</dbReference>
<accession>A0AAV8CTI2</accession>
<keyword evidence="3" id="KW-0808">Transferase</keyword>
<feature type="domain" description="Nucleotide-diphospho-sugar transferase" evidence="2">
    <location>
        <begin position="102"/>
        <end position="302"/>
    </location>
</feature>
<organism evidence="3 4">
    <name type="scientific">Rhynchospora pubera</name>
    <dbReference type="NCBI Taxonomy" id="906938"/>
    <lineage>
        <taxon>Eukaryota</taxon>
        <taxon>Viridiplantae</taxon>
        <taxon>Streptophyta</taxon>
        <taxon>Embryophyta</taxon>
        <taxon>Tracheophyta</taxon>
        <taxon>Spermatophyta</taxon>
        <taxon>Magnoliopsida</taxon>
        <taxon>Liliopsida</taxon>
        <taxon>Poales</taxon>
        <taxon>Cyperaceae</taxon>
        <taxon>Cyperoideae</taxon>
        <taxon>Rhynchosporeae</taxon>
        <taxon>Rhynchospora</taxon>
    </lineage>
</organism>
<dbReference type="PANTHER" id="PTHR46038">
    <property type="entry name" value="EXPRESSED PROTEIN-RELATED"/>
    <property type="match status" value="1"/>
</dbReference>
<comment type="caution">
    <text evidence="3">The sequence shown here is derived from an EMBL/GenBank/DDBJ whole genome shotgun (WGS) entry which is preliminary data.</text>
</comment>
<keyword evidence="1" id="KW-0472">Membrane</keyword>
<dbReference type="Pfam" id="PF03407">
    <property type="entry name" value="Nucleotid_trans"/>
    <property type="match status" value="2"/>
</dbReference>
<name>A0AAV8CTI2_9POAL</name>
<sequence>MGNPWNWSDRSVGFIIISLVILTGVIMCMWPVKKDVTLFFHSEHLPMTTKEPSPSALEVALEEAALPNRTVILTMLNKAYAEADGLLNLFLQSFHEGENTEHLIRHILFLTVDQVAFYQCLDLNLHCYKIGMDSGDLSDEVLYMTNSFIDMMWTRTHFLSEVLRLGYSFIFTDMDILWLRNPFVNLKHQGEDMLLSCDGYNGLPYDDRNSINTGFFFVASNNKTIKFLDKWYAARNNSDGMKEQDVLNYLKSKGEFRKMGIRVRYLDLEHFSGMCQTKYDAKKVTTVHANCCRTMRAKILDLTAMLKAWSTINSTAEVVWPRHKACHDSWKVSRPEDDELKTALKFLSNENRTVIITIINKSHTEEEGMLDLFLKGLRGGKETDYLIDRILFVAVDQVALSRCTEMQLNCYKLEMSTRNLSQGPISELNGLVDDMWTKSYFLRMVLKLGYSFIFTQAKISDLTAVLNIWLRSDGVSSVKWPKHKACLDSSKIPDELRA</sequence>
<evidence type="ECO:0000259" key="2">
    <source>
        <dbReference type="Pfam" id="PF03407"/>
    </source>
</evidence>
<protein>
    <submittedName>
        <fullName evidence="3">Nucleotide-diphospho-sugar transferase family protein</fullName>
    </submittedName>
</protein>
<feature type="transmembrane region" description="Helical" evidence="1">
    <location>
        <begin position="12"/>
        <end position="32"/>
    </location>
</feature>
<dbReference type="AlphaFoldDB" id="A0AAV8CTI2"/>
<evidence type="ECO:0000313" key="3">
    <source>
        <dbReference type="EMBL" id="KAJ4759157.1"/>
    </source>
</evidence>
<keyword evidence="4" id="KW-1185">Reference proteome</keyword>
<proteinExistence type="predicted"/>
<dbReference type="PANTHER" id="PTHR46038:SF12">
    <property type="entry name" value="OS03G0731800 PROTEIN"/>
    <property type="match status" value="1"/>
</dbReference>
<dbReference type="EMBL" id="JAMFTS010000004">
    <property type="protein sequence ID" value="KAJ4759157.1"/>
    <property type="molecule type" value="Genomic_DNA"/>
</dbReference>